<evidence type="ECO:0000313" key="2">
    <source>
        <dbReference type="EMBL" id="CAG7817745.1"/>
    </source>
</evidence>
<gene>
    <name evidence="2" type="ORF">AFUS01_LOCUS28293</name>
</gene>
<organism evidence="2 3">
    <name type="scientific">Allacma fusca</name>
    <dbReference type="NCBI Taxonomy" id="39272"/>
    <lineage>
        <taxon>Eukaryota</taxon>
        <taxon>Metazoa</taxon>
        <taxon>Ecdysozoa</taxon>
        <taxon>Arthropoda</taxon>
        <taxon>Hexapoda</taxon>
        <taxon>Collembola</taxon>
        <taxon>Symphypleona</taxon>
        <taxon>Sminthuridae</taxon>
        <taxon>Allacma</taxon>
    </lineage>
</organism>
<comment type="caution">
    <text evidence="2">The sequence shown here is derived from an EMBL/GenBank/DDBJ whole genome shotgun (WGS) entry which is preliminary data.</text>
</comment>
<evidence type="ECO:0000313" key="3">
    <source>
        <dbReference type="Proteomes" id="UP000708208"/>
    </source>
</evidence>
<feature type="compositionally biased region" description="Polar residues" evidence="1">
    <location>
        <begin position="59"/>
        <end position="68"/>
    </location>
</feature>
<proteinExistence type="predicted"/>
<name>A0A8J2KNI4_9HEXA</name>
<accession>A0A8J2KNI4</accession>
<dbReference type="EMBL" id="CAJVCH010402267">
    <property type="protein sequence ID" value="CAG7817745.1"/>
    <property type="molecule type" value="Genomic_DNA"/>
</dbReference>
<dbReference type="Proteomes" id="UP000708208">
    <property type="component" value="Unassembled WGS sequence"/>
</dbReference>
<keyword evidence="3" id="KW-1185">Reference proteome</keyword>
<protein>
    <submittedName>
        <fullName evidence="2">Uncharacterized protein</fullName>
    </submittedName>
</protein>
<sequence length="68" mass="7280">MKSTHINHIVFIETASSVSSEANSGTSKASVVFDSTTKRARFPESLDNSVRSTVLRGSGSFSESNLND</sequence>
<evidence type="ECO:0000256" key="1">
    <source>
        <dbReference type="SAM" id="MobiDB-lite"/>
    </source>
</evidence>
<reference evidence="2" key="1">
    <citation type="submission" date="2021-06" db="EMBL/GenBank/DDBJ databases">
        <authorList>
            <person name="Hodson N. C."/>
            <person name="Mongue J. A."/>
            <person name="Jaron S. K."/>
        </authorList>
    </citation>
    <scope>NUCLEOTIDE SEQUENCE</scope>
</reference>
<dbReference type="AlphaFoldDB" id="A0A8J2KNI4"/>
<feature type="region of interest" description="Disordered" evidence="1">
    <location>
        <begin position="44"/>
        <end position="68"/>
    </location>
</feature>